<name>A0A6H1ZLK6_9ZZZZ</name>
<protein>
    <submittedName>
        <fullName evidence="1">Uncharacterized protein</fullName>
    </submittedName>
</protein>
<gene>
    <name evidence="1" type="ORF">TM448A00947_0014</name>
</gene>
<evidence type="ECO:0000313" key="1">
    <source>
        <dbReference type="EMBL" id="QJA48444.1"/>
    </source>
</evidence>
<reference evidence="1" key="1">
    <citation type="submission" date="2020-03" db="EMBL/GenBank/DDBJ databases">
        <title>The deep terrestrial virosphere.</title>
        <authorList>
            <person name="Holmfeldt K."/>
            <person name="Nilsson E."/>
            <person name="Simone D."/>
            <person name="Lopez-Fernandez M."/>
            <person name="Wu X."/>
            <person name="de Brujin I."/>
            <person name="Lundin D."/>
            <person name="Andersson A."/>
            <person name="Bertilsson S."/>
            <person name="Dopson M."/>
        </authorList>
    </citation>
    <scope>NUCLEOTIDE SEQUENCE</scope>
    <source>
        <strain evidence="1">TM448A00947</strain>
    </source>
</reference>
<organism evidence="1">
    <name type="scientific">viral metagenome</name>
    <dbReference type="NCBI Taxonomy" id="1070528"/>
    <lineage>
        <taxon>unclassified sequences</taxon>
        <taxon>metagenomes</taxon>
        <taxon>organismal metagenomes</taxon>
    </lineage>
</organism>
<proteinExistence type="predicted"/>
<sequence>MTTRALQIDILLTPIHDYRTNAIASGYTVYFYAAGTSTAKNVWTEKEKTNPYTSRTIGSDGTLQVYGDGIYKIIIADVDATTVYEWDNVKCQANTYTVQDKADTYTVQPDDDLILVDTTAGNVTIRFASVVLFTHPVAIKIKTGANNIILDPYSDETIDTDATVTLITEDDSALLYPDVSNEVWRRVDRFPGLITTVAELNQMSGVVIGGTGTGDIVTTDDAQTLSNKTFSDGIHALDTNASHDLVITPGSDLTADRVLTLTTGDAARTVTLSGNPTLNDWFNQNVKTTGTPTFASVTPGTFVLGSDADGDMYYRASSLLARLAKGTANLKLFMNAAATAPEWAKGLKVGSLTRNMTSGSGDVAYTGVGFKPGSIIFIACVNASSQFSIGFDDATTHTAILDNSIDADAANTWSATASSSIHLCTGVAGIVFQTAIVKTFDADGFTLTWTKGNTPSGTGNIIYIALR</sequence>
<dbReference type="AlphaFoldDB" id="A0A6H1ZLK6"/>
<dbReference type="EMBL" id="MT144084">
    <property type="protein sequence ID" value="QJA48444.1"/>
    <property type="molecule type" value="Genomic_DNA"/>
</dbReference>
<accession>A0A6H1ZLK6</accession>